<gene>
    <name evidence="1" type="ORF">F989_00518</name>
</gene>
<protein>
    <submittedName>
        <fullName evidence="1">Uncharacterized protein</fullName>
    </submittedName>
</protein>
<dbReference type="EMBL" id="APOL01000012">
    <property type="protein sequence ID" value="ENU34418.1"/>
    <property type="molecule type" value="Genomic_DNA"/>
</dbReference>
<sequence>MKILLALVMVCSVLILGYASYVDSKNKKRQEITKIVNDAEHSLNTIQHNTNYVNSTHISSSKNPN</sequence>
<accession>N8RG69</accession>
<reference evidence="1 2" key="1">
    <citation type="submission" date="2013-02" db="EMBL/GenBank/DDBJ databases">
        <title>The Genome Sequence of Acinetobacter parvus NIPH 1103.</title>
        <authorList>
            <consortium name="The Broad Institute Genome Sequencing Platform"/>
            <consortium name="The Broad Institute Genome Sequencing Center for Infectious Disease"/>
            <person name="Cerqueira G."/>
            <person name="Feldgarden M."/>
            <person name="Courvalin P."/>
            <person name="Perichon B."/>
            <person name="Grillot-Courvalin C."/>
            <person name="Clermont D."/>
            <person name="Rocha E."/>
            <person name="Yoon E.-J."/>
            <person name="Nemec A."/>
            <person name="Walker B."/>
            <person name="Young S.K."/>
            <person name="Zeng Q."/>
            <person name="Gargeya S."/>
            <person name="Fitzgerald M."/>
            <person name="Haas B."/>
            <person name="Abouelleil A."/>
            <person name="Alvarado L."/>
            <person name="Arachchi H.M."/>
            <person name="Berlin A.M."/>
            <person name="Chapman S.B."/>
            <person name="Dewar J."/>
            <person name="Goldberg J."/>
            <person name="Griggs A."/>
            <person name="Gujja S."/>
            <person name="Hansen M."/>
            <person name="Howarth C."/>
            <person name="Imamovic A."/>
            <person name="Larimer J."/>
            <person name="McCowan C."/>
            <person name="Murphy C."/>
            <person name="Neiman D."/>
            <person name="Pearson M."/>
            <person name="Priest M."/>
            <person name="Roberts A."/>
            <person name="Saif S."/>
            <person name="Shea T."/>
            <person name="Sisk P."/>
            <person name="Sykes S."/>
            <person name="Wortman J."/>
            <person name="Nusbaum C."/>
            <person name="Birren B."/>
        </authorList>
    </citation>
    <scope>NUCLEOTIDE SEQUENCE [LARGE SCALE GENOMIC DNA]</scope>
    <source>
        <strain evidence="1 2">NIPH 1103</strain>
    </source>
</reference>
<organism evidence="1 2">
    <name type="scientific">Acinetobacter parvus NIPH 1103</name>
    <dbReference type="NCBI Taxonomy" id="1217671"/>
    <lineage>
        <taxon>Bacteria</taxon>
        <taxon>Pseudomonadati</taxon>
        <taxon>Pseudomonadota</taxon>
        <taxon>Gammaproteobacteria</taxon>
        <taxon>Moraxellales</taxon>
        <taxon>Moraxellaceae</taxon>
        <taxon>Acinetobacter</taxon>
    </lineage>
</organism>
<name>N8RG69_9GAMM</name>
<dbReference type="Proteomes" id="UP000018426">
    <property type="component" value="Unassembled WGS sequence"/>
</dbReference>
<dbReference type="RefSeq" id="WP_004676958.1">
    <property type="nucleotide sequence ID" value="NZ_KB849224.1"/>
</dbReference>
<dbReference type="GeneID" id="99690144"/>
<dbReference type="AlphaFoldDB" id="N8RG69"/>
<evidence type="ECO:0000313" key="2">
    <source>
        <dbReference type="Proteomes" id="UP000018426"/>
    </source>
</evidence>
<dbReference type="HOGENOM" id="CLU_181987_1_0_6"/>
<proteinExistence type="predicted"/>
<comment type="caution">
    <text evidence="1">The sequence shown here is derived from an EMBL/GenBank/DDBJ whole genome shotgun (WGS) entry which is preliminary data.</text>
</comment>
<evidence type="ECO:0000313" key="1">
    <source>
        <dbReference type="EMBL" id="ENU34418.1"/>
    </source>
</evidence>